<evidence type="ECO:0000256" key="4">
    <source>
        <dbReference type="PIRSR" id="PIRSR600407-2"/>
    </source>
</evidence>
<dbReference type="GO" id="GO:0046036">
    <property type="term" value="P:CTP metabolic process"/>
    <property type="evidence" value="ECO:0007669"/>
    <property type="project" value="TreeGrafter"/>
</dbReference>
<dbReference type="GO" id="GO:0006256">
    <property type="term" value="P:UDP catabolic process"/>
    <property type="evidence" value="ECO:0007669"/>
    <property type="project" value="TreeGrafter"/>
</dbReference>
<feature type="active site" description="Proton acceptor" evidence="3">
    <location>
        <position position="168"/>
    </location>
</feature>
<dbReference type="GO" id="GO:0005524">
    <property type="term" value="F:ATP binding"/>
    <property type="evidence" value="ECO:0007669"/>
    <property type="project" value="UniProtKB-KW"/>
</dbReference>
<dbReference type="GO" id="GO:0004382">
    <property type="term" value="F:GDP phosphatase activity"/>
    <property type="evidence" value="ECO:0007669"/>
    <property type="project" value="TreeGrafter"/>
</dbReference>
<proteinExistence type="inferred from homology"/>
<dbReference type="OrthoDB" id="6372431at2759"/>
<dbReference type="GO" id="GO:0016020">
    <property type="term" value="C:membrane"/>
    <property type="evidence" value="ECO:0007669"/>
    <property type="project" value="TreeGrafter"/>
</dbReference>
<dbReference type="EMBL" id="PZQS01000005">
    <property type="protein sequence ID" value="PVD31077.1"/>
    <property type="molecule type" value="Genomic_DNA"/>
</dbReference>
<keyword evidence="4" id="KW-0547">Nucleotide-binding</keyword>
<comment type="similarity">
    <text evidence="1 5">Belongs to the GDA1/CD39 NTPase family.</text>
</comment>
<feature type="transmembrane region" description="Helical" evidence="6">
    <location>
        <begin position="472"/>
        <end position="489"/>
    </location>
</feature>
<dbReference type="GO" id="GO:0045134">
    <property type="term" value="F:UDP phosphatase activity"/>
    <property type="evidence" value="ECO:0007669"/>
    <property type="project" value="TreeGrafter"/>
</dbReference>
<evidence type="ECO:0000256" key="5">
    <source>
        <dbReference type="RuleBase" id="RU003833"/>
    </source>
</evidence>
<evidence type="ECO:0000256" key="7">
    <source>
        <dbReference type="SAM" id="SignalP"/>
    </source>
</evidence>
<feature type="chain" id="PRO_5015756079" evidence="7">
    <location>
        <begin position="25"/>
        <end position="530"/>
    </location>
</feature>
<dbReference type="GO" id="GO:0017111">
    <property type="term" value="F:ribonucleoside triphosphate phosphatase activity"/>
    <property type="evidence" value="ECO:0007669"/>
    <property type="project" value="TreeGrafter"/>
</dbReference>
<dbReference type="FunFam" id="3.30.420.40:FF:000057">
    <property type="entry name" value="Ectonucleoside triphosphate diphosphohydrolase 4"/>
    <property type="match status" value="1"/>
</dbReference>
<dbReference type="PANTHER" id="PTHR11782:SF121">
    <property type="entry name" value="NUCLEOSIDE-DIPHOSPHATASE MIG-23"/>
    <property type="match status" value="1"/>
</dbReference>
<keyword evidence="6" id="KW-1133">Transmembrane helix</keyword>
<feature type="signal peptide" evidence="7">
    <location>
        <begin position="1"/>
        <end position="24"/>
    </location>
</feature>
<evidence type="ECO:0000256" key="2">
    <source>
        <dbReference type="ARBA" id="ARBA00022801"/>
    </source>
</evidence>
<evidence type="ECO:0000256" key="3">
    <source>
        <dbReference type="PIRSR" id="PIRSR600407-1"/>
    </source>
</evidence>
<dbReference type="PANTHER" id="PTHR11782">
    <property type="entry name" value="ADENOSINE/GUANOSINE DIPHOSPHATASE"/>
    <property type="match status" value="1"/>
</dbReference>
<dbReference type="Proteomes" id="UP000245119">
    <property type="component" value="Linkage Group LG5"/>
</dbReference>
<dbReference type="GO" id="GO:0005794">
    <property type="term" value="C:Golgi apparatus"/>
    <property type="evidence" value="ECO:0007669"/>
    <property type="project" value="TreeGrafter"/>
</dbReference>
<name>A0A2T7PCD5_POMCA</name>
<keyword evidence="4" id="KW-0067">ATP-binding</keyword>
<comment type="caution">
    <text evidence="8">The sequence shown here is derived from an EMBL/GenBank/DDBJ whole genome shotgun (WGS) entry which is preliminary data.</text>
</comment>
<organism evidence="8 9">
    <name type="scientific">Pomacea canaliculata</name>
    <name type="common">Golden apple snail</name>
    <dbReference type="NCBI Taxonomy" id="400727"/>
    <lineage>
        <taxon>Eukaryota</taxon>
        <taxon>Metazoa</taxon>
        <taxon>Spiralia</taxon>
        <taxon>Lophotrochozoa</taxon>
        <taxon>Mollusca</taxon>
        <taxon>Gastropoda</taxon>
        <taxon>Caenogastropoda</taxon>
        <taxon>Architaenioglossa</taxon>
        <taxon>Ampullarioidea</taxon>
        <taxon>Ampullariidae</taxon>
        <taxon>Pomacea</taxon>
    </lineage>
</organism>
<sequence length="530" mass="60381">MVAFLTLIITGLLTLTTYNGEVKGESSFSPNSLHYGIVIDCGSSGSRIYVYFWPPHSGNPQDLLNIQQLLDDEHKPVVKKISPGLSEYESHPEDASEHIKQLLLFAQDYIPKSKHKETPLYILATAGMRMIPKEAQDAIMQDLHQDVTQEFDFQVAENHFEVISGKTEGVYAWIAVNYALDRFSHSTNPDQLISIKLTDGNFHTRSRTVGMIDMGGGSVQIAFEVTDEEQIKDIPKELMAEFSLGCQDSDIEHTYRVYVTTFLEYGANSAIERYQNGLLENSSSTEKARVSKKKKMIPDPCLPPGMPLTVETEQGESQLLVGSGNYVECKTRLEFLLNLTVPCQFKPCSMNGVHQPPIDFAQSSFYGFSEFWYTMEDVYRMGGLYKFSSFEKRPRYECIKSAWMSIVLHKGFRFPESFSRFQSAQLISDKDVQWTLGALIYRTRFLPLRDIKHSMQTYPAAPSKARLFYNEYLIVVCFIVVLAAIFLYMKRLRLCPRSAAISRVPSMSYFMTEENQMEQGVHYVKGHGYL</sequence>
<reference evidence="8 9" key="1">
    <citation type="submission" date="2018-04" db="EMBL/GenBank/DDBJ databases">
        <title>The genome of golden apple snail Pomacea canaliculata provides insight into stress tolerance and invasive adaptation.</title>
        <authorList>
            <person name="Liu C."/>
            <person name="Liu B."/>
            <person name="Ren Y."/>
            <person name="Zhang Y."/>
            <person name="Wang H."/>
            <person name="Li S."/>
            <person name="Jiang F."/>
            <person name="Yin L."/>
            <person name="Zhang G."/>
            <person name="Qian W."/>
            <person name="Fan W."/>
        </authorList>
    </citation>
    <scope>NUCLEOTIDE SEQUENCE [LARGE SCALE GENOMIC DNA]</scope>
    <source>
        <strain evidence="8">SZHN2017</strain>
        <tissue evidence="8">Muscle</tissue>
    </source>
</reference>
<keyword evidence="6" id="KW-0472">Membrane</keyword>
<keyword evidence="6" id="KW-0812">Transmembrane</keyword>
<evidence type="ECO:0000256" key="1">
    <source>
        <dbReference type="ARBA" id="ARBA00009283"/>
    </source>
</evidence>
<protein>
    <submittedName>
        <fullName evidence="8">Uncharacterized protein</fullName>
    </submittedName>
</protein>
<dbReference type="STRING" id="400727.A0A2T7PCD5"/>
<evidence type="ECO:0000313" key="9">
    <source>
        <dbReference type="Proteomes" id="UP000245119"/>
    </source>
</evidence>
<dbReference type="PROSITE" id="PS01238">
    <property type="entry name" value="GDA1_CD39_NTPASE"/>
    <property type="match status" value="1"/>
</dbReference>
<dbReference type="Gene3D" id="3.30.420.150">
    <property type="entry name" value="Exopolyphosphatase. Domain 2"/>
    <property type="match status" value="1"/>
</dbReference>
<feature type="binding site" evidence="4">
    <location>
        <begin position="216"/>
        <end position="220"/>
    </location>
    <ligand>
        <name>ATP</name>
        <dbReference type="ChEBI" id="CHEBI:30616"/>
    </ligand>
</feature>
<keyword evidence="9" id="KW-1185">Reference proteome</keyword>
<evidence type="ECO:0000313" key="8">
    <source>
        <dbReference type="EMBL" id="PVD31077.1"/>
    </source>
</evidence>
<dbReference type="Gene3D" id="3.30.420.40">
    <property type="match status" value="1"/>
</dbReference>
<dbReference type="InterPro" id="IPR000407">
    <property type="entry name" value="GDA1_CD39_NTPase"/>
</dbReference>
<evidence type="ECO:0000256" key="6">
    <source>
        <dbReference type="SAM" id="Phobius"/>
    </source>
</evidence>
<dbReference type="Pfam" id="PF01150">
    <property type="entry name" value="GDA1_CD39"/>
    <property type="match status" value="1"/>
</dbReference>
<keyword evidence="7" id="KW-0732">Signal</keyword>
<keyword evidence="2 5" id="KW-0378">Hydrolase</keyword>
<dbReference type="AlphaFoldDB" id="A0A2T7PCD5"/>
<gene>
    <name evidence="8" type="ORF">C0Q70_10354</name>
</gene>
<dbReference type="CDD" id="cd24045">
    <property type="entry name" value="ASKHA_NBD_NTPDase4-like"/>
    <property type="match status" value="1"/>
</dbReference>
<accession>A0A2T7PCD5</accession>